<dbReference type="Proteomes" id="UP000472273">
    <property type="component" value="Unplaced"/>
</dbReference>
<dbReference type="AlphaFoldDB" id="A0A670ZCK0"/>
<dbReference type="PANTHER" id="PTHR11461:SF211">
    <property type="entry name" value="GH10112P-RELATED"/>
    <property type="match status" value="1"/>
</dbReference>
<dbReference type="Ensembl" id="ENSPTXT00000020169.1">
    <property type="protein sequence ID" value="ENSPTXP00000019573.1"/>
    <property type="gene ID" value="ENSPTXG00000013524.1"/>
</dbReference>
<name>A0A670ZCK0_PSETE</name>
<dbReference type="PANTHER" id="PTHR11461">
    <property type="entry name" value="SERINE PROTEASE INHIBITOR, SERPIN"/>
    <property type="match status" value="1"/>
</dbReference>
<evidence type="ECO:0000313" key="4">
    <source>
        <dbReference type="Proteomes" id="UP000472273"/>
    </source>
</evidence>
<dbReference type="Gene3D" id="3.30.497.10">
    <property type="entry name" value="Antithrombin, subunit I, domain 2"/>
    <property type="match status" value="1"/>
</dbReference>
<dbReference type="GeneTree" id="ENSGT00990000204292"/>
<reference evidence="3" key="2">
    <citation type="submission" date="2025-09" db="UniProtKB">
        <authorList>
            <consortium name="Ensembl"/>
        </authorList>
    </citation>
    <scope>IDENTIFICATION</scope>
</reference>
<dbReference type="InterPro" id="IPR000215">
    <property type="entry name" value="Serpin_fam"/>
</dbReference>
<feature type="domain" description="Serpin" evidence="2">
    <location>
        <begin position="6"/>
        <end position="56"/>
    </location>
</feature>
<dbReference type="Pfam" id="PF00079">
    <property type="entry name" value="Serpin"/>
    <property type="match status" value="1"/>
</dbReference>
<dbReference type="GO" id="GO:0004867">
    <property type="term" value="F:serine-type endopeptidase inhibitor activity"/>
    <property type="evidence" value="ECO:0007669"/>
    <property type="project" value="InterPro"/>
</dbReference>
<protein>
    <recommendedName>
        <fullName evidence="2">Serpin domain-containing protein</fullName>
    </recommendedName>
</protein>
<evidence type="ECO:0000256" key="1">
    <source>
        <dbReference type="ARBA" id="ARBA00009500"/>
    </source>
</evidence>
<dbReference type="SUPFAM" id="SSF56574">
    <property type="entry name" value="Serpins"/>
    <property type="match status" value="1"/>
</dbReference>
<evidence type="ECO:0000313" key="3">
    <source>
        <dbReference type="Ensembl" id="ENSPTXP00000019573.1"/>
    </source>
</evidence>
<evidence type="ECO:0000259" key="2">
    <source>
        <dbReference type="Pfam" id="PF00079"/>
    </source>
</evidence>
<dbReference type="InterPro" id="IPR023796">
    <property type="entry name" value="Serpin_dom"/>
</dbReference>
<dbReference type="GO" id="GO:0005615">
    <property type="term" value="C:extracellular space"/>
    <property type="evidence" value="ECO:0007669"/>
    <property type="project" value="InterPro"/>
</dbReference>
<keyword evidence="4" id="KW-1185">Reference proteome</keyword>
<comment type="similarity">
    <text evidence="1">Belongs to the serpin family.</text>
</comment>
<dbReference type="InterPro" id="IPR042178">
    <property type="entry name" value="Serpin_sf_1"/>
</dbReference>
<dbReference type="OMA" id="SKACTTF"/>
<organism evidence="3 4">
    <name type="scientific">Pseudonaja textilis</name>
    <name type="common">Eastern brown snake</name>
    <dbReference type="NCBI Taxonomy" id="8673"/>
    <lineage>
        <taxon>Eukaryota</taxon>
        <taxon>Metazoa</taxon>
        <taxon>Chordata</taxon>
        <taxon>Craniata</taxon>
        <taxon>Vertebrata</taxon>
        <taxon>Euteleostomi</taxon>
        <taxon>Lepidosauria</taxon>
        <taxon>Squamata</taxon>
        <taxon>Bifurcata</taxon>
        <taxon>Unidentata</taxon>
        <taxon>Episquamata</taxon>
        <taxon>Toxicofera</taxon>
        <taxon>Serpentes</taxon>
        <taxon>Colubroidea</taxon>
        <taxon>Elapidae</taxon>
        <taxon>Hydrophiinae</taxon>
        <taxon>Pseudonaja</taxon>
    </lineage>
</organism>
<reference evidence="3" key="1">
    <citation type="submission" date="2025-08" db="UniProtKB">
        <authorList>
            <consortium name="Ensembl"/>
        </authorList>
    </citation>
    <scope>IDENTIFICATION</scope>
</reference>
<sequence length="95" mass="10471">MGSLAEANTNFAVDLLKRMEEEQPKNIFFSPFSISAALAMTSLGAKGNTAAEMEKVGIFMIIRNSQPPIYFVLQVLHFDKITGSMTSPSLPVREF</sequence>
<accession>A0A670ZCK0</accession>
<dbReference type="InterPro" id="IPR036186">
    <property type="entry name" value="Serpin_sf"/>
</dbReference>
<proteinExistence type="inferred from homology"/>